<keyword evidence="1" id="KW-0614">Plasmid</keyword>
<accession>Q1M633</accession>
<name>Q1M633_RHIJ3</name>
<evidence type="ECO:0000313" key="1">
    <source>
        <dbReference type="EMBL" id="CAK03306.1"/>
    </source>
</evidence>
<organism evidence="1 2">
    <name type="scientific">Rhizobium johnstonii (strain DSM 114642 / LMG 32736 / 3841)</name>
    <name type="common">Rhizobium leguminosarum bv. viciae</name>
    <dbReference type="NCBI Taxonomy" id="216596"/>
    <lineage>
        <taxon>Bacteria</taxon>
        <taxon>Pseudomonadati</taxon>
        <taxon>Pseudomonadota</taxon>
        <taxon>Alphaproteobacteria</taxon>
        <taxon>Hyphomicrobiales</taxon>
        <taxon>Rhizobiaceae</taxon>
        <taxon>Rhizobium/Agrobacterium group</taxon>
        <taxon>Rhizobium</taxon>
        <taxon>Rhizobium johnstonii</taxon>
    </lineage>
</organism>
<evidence type="ECO:0000313" key="2">
    <source>
        <dbReference type="Proteomes" id="UP000006575"/>
    </source>
</evidence>
<keyword evidence="2" id="KW-1185">Reference proteome</keyword>
<dbReference type="EnsemblBacteria" id="CAK03306">
    <property type="protein sequence ID" value="CAK03306"/>
    <property type="gene ID" value="pRL110354A"/>
</dbReference>
<proteinExistence type="predicted"/>
<sequence>MRSRRTRAFSSKCGSVANRPPGAVSIWETLFSSTSNAPSPYCASMAIHLDSIFSASDRRCPRLIPFSLFFSMDILHRMTRRLPSSTSPLRSASNRRYICSSEMALDIVGIGTFIFAP</sequence>
<dbReference type="AlphaFoldDB" id="Q1M633"/>
<reference evidence="1 2" key="1">
    <citation type="journal article" date="2006" name="Genome Biol.">
        <title>The genome of Rhizobium leguminosarum has recognizable core and accessory components.</title>
        <authorList>
            <person name="Young J.W."/>
            <person name="Crossman L.C."/>
            <person name="Johnston A.W.B."/>
            <person name="Thomson N.R."/>
            <person name="Ghazoui Z.F."/>
            <person name="Hull K.H."/>
            <person name="Wexler M."/>
            <person name="Curson A.R.J."/>
            <person name="Todd J.D."/>
            <person name="Poole P.S."/>
            <person name="Mauchline T.H."/>
            <person name="East A.K."/>
            <person name="Quail M.A."/>
            <person name="Churcher C."/>
            <person name="Arrowsmith C."/>
            <person name="Cherevach A."/>
            <person name="Chillingworth T."/>
            <person name="Clarke K."/>
            <person name="Cronin A."/>
            <person name="Davis P."/>
            <person name="Fraser A."/>
            <person name="Hance Z."/>
            <person name="Hauser H."/>
            <person name="Jagels K."/>
            <person name="Moule S."/>
            <person name="Mungall K."/>
            <person name="Norbertczak H."/>
            <person name="Rabbinowitsch E."/>
            <person name="Sanders M."/>
            <person name="Simmonds M."/>
            <person name="Whitehead S."/>
            <person name="Parkhill J."/>
        </authorList>
    </citation>
    <scope>NUCLEOTIDE SEQUENCE [LARGE SCALE GENOMIC DNA]</scope>
    <source>
        <strain evidence="2">DSM 114642 / LMG 32736 / 3841</strain>
    </source>
</reference>
<dbReference type="EMBL" id="AM236085">
    <property type="protein sequence ID" value="CAK03306.1"/>
    <property type="molecule type" value="Genomic_DNA"/>
</dbReference>
<dbReference type="Proteomes" id="UP000006575">
    <property type="component" value="Plasmid pRL11"/>
</dbReference>
<gene>
    <name evidence="1" type="ORF">pRL110354A</name>
</gene>
<protein>
    <submittedName>
        <fullName evidence="1">Uncharacterized protein</fullName>
    </submittedName>
</protein>
<geneLocation type="plasmid" evidence="1 2">
    <name>pRL11</name>
</geneLocation>
<dbReference type="HOGENOM" id="CLU_2082964_0_0_5"/>
<dbReference type="KEGG" id="rle:pRL110354A"/>